<gene>
    <name evidence="1" type="ORF">A3Q56_01004</name>
</gene>
<evidence type="ECO:0000313" key="1">
    <source>
        <dbReference type="EMBL" id="OAF71219.1"/>
    </source>
</evidence>
<dbReference type="EMBL" id="LWCA01000070">
    <property type="protein sequence ID" value="OAF71219.1"/>
    <property type="molecule type" value="Genomic_DNA"/>
</dbReference>
<organism evidence="1 2">
    <name type="scientific">Intoshia linei</name>
    <dbReference type="NCBI Taxonomy" id="1819745"/>
    <lineage>
        <taxon>Eukaryota</taxon>
        <taxon>Metazoa</taxon>
        <taxon>Spiralia</taxon>
        <taxon>Lophotrochozoa</taxon>
        <taxon>Mesozoa</taxon>
        <taxon>Orthonectida</taxon>
        <taxon>Rhopaluridae</taxon>
        <taxon>Intoshia</taxon>
    </lineage>
</organism>
<name>A0A177BA78_9BILA</name>
<dbReference type="Proteomes" id="UP000078046">
    <property type="component" value="Unassembled WGS sequence"/>
</dbReference>
<evidence type="ECO:0000313" key="2">
    <source>
        <dbReference type="Proteomes" id="UP000078046"/>
    </source>
</evidence>
<keyword evidence="2" id="KW-1185">Reference proteome</keyword>
<reference evidence="1 2" key="1">
    <citation type="submission" date="2016-04" db="EMBL/GenBank/DDBJ databases">
        <title>The genome of Intoshia linei affirms orthonectids as highly simplified spiralians.</title>
        <authorList>
            <person name="Mikhailov K.V."/>
            <person name="Slusarev G.S."/>
            <person name="Nikitin M.A."/>
            <person name="Logacheva M.D."/>
            <person name="Penin A."/>
            <person name="Aleoshin V."/>
            <person name="Panchin Y.V."/>
        </authorList>
    </citation>
    <scope>NUCLEOTIDE SEQUENCE [LARGE SCALE GENOMIC DNA]</scope>
    <source>
        <strain evidence="1">Intl2013</strain>
        <tissue evidence="1">Whole animal</tissue>
    </source>
</reference>
<proteinExistence type="predicted"/>
<comment type="caution">
    <text evidence="1">The sequence shown here is derived from an EMBL/GenBank/DDBJ whole genome shotgun (WGS) entry which is preliminary data.</text>
</comment>
<sequence length="56" mass="6529">MFTKDPNLCESCNFIADYWGPAWFQCRNDLTATKKLKPKCNGKVLDCYERHLAIET</sequence>
<protein>
    <submittedName>
        <fullName evidence="1">Uncharacterized protein</fullName>
    </submittedName>
</protein>
<dbReference type="AlphaFoldDB" id="A0A177BA78"/>
<accession>A0A177BA78</accession>